<reference evidence="2" key="1">
    <citation type="submission" date="2021-05" db="EMBL/GenBank/DDBJ databases">
        <authorList>
            <person name="Alioto T."/>
            <person name="Alioto T."/>
            <person name="Gomez Garrido J."/>
        </authorList>
    </citation>
    <scope>NUCLEOTIDE SEQUENCE</scope>
</reference>
<dbReference type="AlphaFoldDB" id="A0A8D8CZQ3"/>
<protein>
    <submittedName>
        <fullName evidence="2">(northern house mosquito) hypothetical protein</fullName>
    </submittedName>
</protein>
<evidence type="ECO:0000256" key="1">
    <source>
        <dbReference type="SAM" id="MobiDB-lite"/>
    </source>
</evidence>
<organism evidence="2">
    <name type="scientific">Culex pipiens</name>
    <name type="common">House mosquito</name>
    <dbReference type="NCBI Taxonomy" id="7175"/>
    <lineage>
        <taxon>Eukaryota</taxon>
        <taxon>Metazoa</taxon>
        <taxon>Ecdysozoa</taxon>
        <taxon>Arthropoda</taxon>
        <taxon>Hexapoda</taxon>
        <taxon>Insecta</taxon>
        <taxon>Pterygota</taxon>
        <taxon>Neoptera</taxon>
        <taxon>Endopterygota</taxon>
        <taxon>Diptera</taxon>
        <taxon>Nematocera</taxon>
        <taxon>Culicoidea</taxon>
        <taxon>Culicidae</taxon>
        <taxon>Culicinae</taxon>
        <taxon>Culicini</taxon>
        <taxon>Culex</taxon>
        <taxon>Culex</taxon>
    </lineage>
</organism>
<sequence>MQENILFATNKTFPPGSKLHQQPTDKKRNEKTKKNLSLESEKTYAKKKTNKINKNKTLTKSYHKQNPPNQVCVCVHVYFATESNLRFSRVDHLTQWAGWLTAAAADDSPSYAWPNHAAPPPTSLCLSPRSSPPPTHASRKPNECCRDETVPSKKVKNLWSNCACAACVWVWVRVHARLSQCLFFPGAVRGSDIIDIFKSFLVLRFV</sequence>
<proteinExistence type="predicted"/>
<feature type="region of interest" description="Disordered" evidence="1">
    <location>
        <begin position="8"/>
        <end position="36"/>
    </location>
</feature>
<feature type="region of interest" description="Disordered" evidence="1">
    <location>
        <begin position="123"/>
        <end position="143"/>
    </location>
</feature>
<name>A0A8D8CZQ3_CULPI</name>
<evidence type="ECO:0000313" key="2">
    <source>
        <dbReference type="EMBL" id="CAG6500362.1"/>
    </source>
</evidence>
<accession>A0A8D8CZQ3</accession>
<dbReference type="EMBL" id="HBUE01140090">
    <property type="protein sequence ID" value="CAG6500362.1"/>
    <property type="molecule type" value="Transcribed_RNA"/>
</dbReference>